<protein>
    <submittedName>
        <fullName evidence="1">Uncharacterized protein</fullName>
    </submittedName>
</protein>
<dbReference type="EMBL" id="SIRT01000007">
    <property type="protein sequence ID" value="TBN03216.1"/>
    <property type="molecule type" value="Genomic_DNA"/>
</dbReference>
<accession>A0A4Q9FG30</accession>
<gene>
    <name evidence="1" type="ORF">EYD45_09375</name>
</gene>
<dbReference type="Proteomes" id="UP000291142">
    <property type="component" value="Unassembled WGS sequence"/>
</dbReference>
<dbReference type="AlphaFoldDB" id="A0A4Q9FG30"/>
<organism evidence="1 2">
    <name type="scientific">Hyunsoonleella flava</name>
    <dbReference type="NCBI Taxonomy" id="2527939"/>
    <lineage>
        <taxon>Bacteria</taxon>
        <taxon>Pseudomonadati</taxon>
        <taxon>Bacteroidota</taxon>
        <taxon>Flavobacteriia</taxon>
        <taxon>Flavobacteriales</taxon>
        <taxon>Flavobacteriaceae</taxon>
    </lineage>
</organism>
<evidence type="ECO:0000313" key="2">
    <source>
        <dbReference type="Proteomes" id="UP000291142"/>
    </source>
</evidence>
<dbReference type="RefSeq" id="WP_130964289.1">
    <property type="nucleotide sequence ID" value="NZ_SIRT01000007.1"/>
</dbReference>
<evidence type="ECO:0000313" key="1">
    <source>
        <dbReference type="EMBL" id="TBN03216.1"/>
    </source>
</evidence>
<name>A0A4Q9FG30_9FLAO</name>
<comment type="caution">
    <text evidence="1">The sequence shown here is derived from an EMBL/GenBank/DDBJ whole genome shotgun (WGS) entry which is preliminary data.</text>
</comment>
<sequence length="258" mass="30054">MLSSTREDYKEKYENRLSNHKKAYFENDVTSFLEQELSTYTKYLNSLTKIADYFKNKTTKDLRVNPAITAVISDLKKANKSVFNEIFTIEKTRVVTDRVELEKGYEDEMIQGFIPGKIEIDVTKLKNYITSANKIIAFIIEKQKKTKLLEEKKTYEDEVWFKVGVKLASGEMDKYYTIDSKGIMQLKNSYTAPRVAEELGDKKWQKDVLATLKNYSTESTNAHKNIFNSRDKMMKIINHCKEKGIPVIPHFTDRLPPE</sequence>
<keyword evidence="2" id="KW-1185">Reference proteome</keyword>
<dbReference type="OrthoDB" id="1454800at2"/>
<reference evidence="1 2" key="1">
    <citation type="submission" date="2019-02" db="EMBL/GenBank/DDBJ databases">
        <title>Hyunsoonleella sp., isolated from marine sediment.</title>
        <authorList>
            <person name="Liu B.-T."/>
        </authorList>
    </citation>
    <scope>NUCLEOTIDE SEQUENCE [LARGE SCALE GENOMIC DNA]</scope>
    <source>
        <strain evidence="1 2">T58</strain>
    </source>
</reference>
<proteinExistence type="predicted"/>